<evidence type="ECO:0000256" key="1">
    <source>
        <dbReference type="ARBA" id="ARBA00004613"/>
    </source>
</evidence>
<dbReference type="PANTHER" id="PTHR32411">
    <property type="entry name" value="CYSTEINE-RICH REPEAT SECRETORY PROTEIN 38-RELATED"/>
    <property type="match status" value="1"/>
</dbReference>
<comment type="subcellular location">
    <subcellularLocation>
        <location evidence="1">Secreted</location>
    </subcellularLocation>
</comment>
<proteinExistence type="inferred from homology"/>
<dbReference type="Proteomes" id="UP001341840">
    <property type="component" value="Unassembled WGS sequence"/>
</dbReference>
<dbReference type="PROSITE" id="PS51473">
    <property type="entry name" value="GNK2"/>
    <property type="match status" value="2"/>
</dbReference>
<keyword evidence="2" id="KW-0964">Secreted</keyword>
<accession>A0ABU6UIP7</accession>
<keyword evidence="8" id="KW-1185">Reference proteome</keyword>
<dbReference type="InterPro" id="IPR038408">
    <property type="entry name" value="GNK2_sf"/>
</dbReference>
<evidence type="ECO:0000259" key="6">
    <source>
        <dbReference type="PROSITE" id="PS51473"/>
    </source>
</evidence>
<feature type="domain" description="Gnk2-homologous" evidence="6">
    <location>
        <begin position="19"/>
        <end position="123"/>
    </location>
</feature>
<evidence type="ECO:0000313" key="7">
    <source>
        <dbReference type="EMBL" id="MED6160799.1"/>
    </source>
</evidence>
<feature type="domain" description="Gnk2-homologous" evidence="6">
    <location>
        <begin position="130"/>
        <end position="237"/>
    </location>
</feature>
<dbReference type="InterPro" id="IPR050581">
    <property type="entry name" value="CRR_secretory_protein"/>
</dbReference>
<evidence type="ECO:0000256" key="3">
    <source>
        <dbReference type="ARBA" id="ARBA00022729"/>
    </source>
</evidence>
<evidence type="ECO:0000256" key="4">
    <source>
        <dbReference type="ARBA" id="ARBA00022737"/>
    </source>
</evidence>
<dbReference type="PANTHER" id="PTHR32411:SF43">
    <property type="entry name" value="CYSTEINE-RICH REPEAT SECRETORY PROTEIN 38"/>
    <property type="match status" value="1"/>
</dbReference>
<dbReference type="InterPro" id="IPR002902">
    <property type="entry name" value="GNK2"/>
</dbReference>
<reference evidence="7 8" key="1">
    <citation type="journal article" date="2023" name="Plants (Basel)">
        <title>Bridging the Gap: Combining Genomics and Transcriptomics Approaches to Understand Stylosanthes scabra, an Orphan Legume from the Brazilian Caatinga.</title>
        <authorList>
            <person name="Ferreira-Neto J.R.C."/>
            <person name="da Silva M.D."/>
            <person name="Binneck E."/>
            <person name="de Melo N.F."/>
            <person name="da Silva R.H."/>
            <person name="de Melo A.L.T.M."/>
            <person name="Pandolfi V."/>
            <person name="Bustamante F.O."/>
            <person name="Brasileiro-Vidal A.C."/>
            <person name="Benko-Iseppon A.M."/>
        </authorList>
    </citation>
    <scope>NUCLEOTIDE SEQUENCE [LARGE SCALE GENOMIC DNA]</scope>
    <source>
        <tissue evidence="7">Leaves</tissue>
    </source>
</reference>
<evidence type="ECO:0000256" key="2">
    <source>
        <dbReference type="ARBA" id="ARBA00022525"/>
    </source>
</evidence>
<keyword evidence="4" id="KW-0677">Repeat</keyword>
<dbReference type="Gene3D" id="3.30.430.20">
    <property type="entry name" value="Gnk2 domain, C-X8-C-X2-C motif"/>
    <property type="match status" value="2"/>
</dbReference>
<comment type="caution">
    <text evidence="7">The sequence shown here is derived from an EMBL/GenBank/DDBJ whole genome shotgun (WGS) entry which is preliminary data.</text>
</comment>
<dbReference type="CDD" id="cd23509">
    <property type="entry name" value="Gnk2-like"/>
    <property type="match status" value="2"/>
</dbReference>
<gene>
    <name evidence="7" type="ORF">PIB30_054688</name>
</gene>
<evidence type="ECO:0000313" key="8">
    <source>
        <dbReference type="Proteomes" id="UP001341840"/>
    </source>
</evidence>
<keyword evidence="3" id="KW-0732">Signal</keyword>
<sequence length="257" mass="28383">MSFFITFTRTITAQPPSPYYVGDDCRNSTEQSLTSGYKTNLNSLLSWLSSDAATSKGYNHIAIGTTTRDAVYGLYDCRGDVTGTFCQFCISTAASDILRRCPNRPSALIWYNYCILRYSNRPFFGNLTITPTWLIPAGTKNTTNSTLELQKAETYIQSLIKNATVETKLLYAMGEFNSGGSLGKRYGLVQCSRDLTSVQCRECLNDMLDQVPKCCAAKVGWMAGCPSCLIKYADFMFYKITIITQGQGSSPLPNSGN</sequence>
<protein>
    <recommendedName>
        <fullName evidence="6">Gnk2-homologous domain-containing protein</fullName>
    </recommendedName>
</protein>
<name>A0ABU6UIP7_9FABA</name>
<organism evidence="7 8">
    <name type="scientific">Stylosanthes scabra</name>
    <dbReference type="NCBI Taxonomy" id="79078"/>
    <lineage>
        <taxon>Eukaryota</taxon>
        <taxon>Viridiplantae</taxon>
        <taxon>Streptophyta</taxon>
        <taxon>Embryophyta</taxon>
        <taxon>Tracheophyta</taxon>
        <taxon>Spermatophyta</taxon>
        <taxon>Magnoliopsida</taxon>
        <taxon>eudicotyledons</taxon>
        <taxon>Gunneridae</taxon>
        <taxon>Pentapetalae</taxon>
        <taxon>rosids</taxon>
        <taxon>fabids</taxon>
        <taxon>Fabales</taxon>
        <taxon>Fabaceae</taxon>
        <taxon>Papilionoideae</taxon>
        <taxon>50 kb inversion clade</taxon>
        <taxon>dalbergioids sensu lato</taxon>
        <taxon>Dalbergieae</taxon>
        <taxon>Pterocarpus clade</taxon>
        <taxon>Stylosanthes</taxon>
    </lineage>
</organism>
<evidence type="ECO:0000256" key="5">
    <source>
        <dbReference type="ARBA" id="ARBA00038515"/>
    </source>
</evidence>
<dbReference type="Pfam" id="PF01657">
    <property type="entry name" value="Stress-antifung"/>
    <property type="match status" value="2"/>
</dbReference>
<dbReference type="EMBL" id="JASCZI010121248">
    <property type="protein sequence ID" value="MED6160799.1"/>
    <property type="molecule type" value="Genomic_DNA"/>
</dbReference>
<comment type="similarity">
    <text evidence="5">Belongs to the cysteine-rich repeat secretory protein family.</text>
</comment>